<proteinExistence type="inferred from homology"/>
<dbReference type="InterPro" id="IPR006730">
    <property type="entry name" value="Sestrin"/>
</dbReference>
<evidence type="ECO:0000313" key="5">
    <source>
        <dbReference type="Proteomes" id="UP001292094"/>
    </source>
</evidence>
<gene>
    <name evidence="4" type="ORF">Pmani_038028</name>
</gene>
<dbReference type="InterPro" id="IPR029032">
    <property type="entry name" value="AhpD-like"/>
</dbReference>
<keyword evidence="3" id="KW-0963">Cytoplasm</keyword>
<organism evidence="4 5">
    <name type="scientific">Petrolisthes manimaculis</name>
    <dbReference type="NCBI Taxonomy" id="1843537"/>
    <lineage>
        <taxon>Eukaryota</taxon>
        <taxon>Metazoa</taxon>
        <taxon>Ecdysozoa</taxon>
        <taxon>Arthropoda</taxon>
        <taxon>Crustacea</taxon>
        <taxon>Multicrustacea</taxon>
        <taxon>Malacostraca</taxon>
        <taxon>Eumalacostraca</taxon>
        <taxon>Eucarida</taxon>
        <taxon>Decapoda</taxon>
        <taxon>Pleocyemata</taxon>
        <taxon>Anomura</taxon>
        <taxon>Galatheoidea</taxon>
        <taxon>Porcellanidae</taxon>
        <taxon>Petrolisthes</taxon>
    </lineage>
</organism>
<evidence type="ECO:0000256" key="3">
    <source>
        <dbReference type="ARBA" id="ARBA00022490"/>
    </source>
</evidence>
<dbReference type="GO" id="GO:0016684">
    <property type="term" value="F:oxidoreductase activity, acting on peroxide as acceptor"/>
    <property type="evidence" value="ECO:0007669"/>
    <property type="project" value="TreeGrafter"/>
</dbReference>
<dbReference type="Gene3D" id="1.20.1290.10">
    <property type="entry name" value="AhpD-like"/>
    <property type="match status" value="1"/>
</dbReference>
<dbReference type="Proteomes" id="UP001292094">
    <property type="component" value="Unassembled WGS sequence"/>
</dbReference>
<evidence type="ECO:0000313" key="4">
    <source>
        <dbReference type="EMBL" id="KAK4288979.1"/>
    </source>
</evidence>
<dbReference type="GO" id="GO:1990253">
    <property type="term" value="P:cellular response to leucine starvation"/>
    <property type="evidence" value="ECO:0007669"/>
    <property type="project" value="TreeGrafter"/>
</dbReference>
<dbReference type="GO" id="GO:0005634">
    <property type="term" value="C:nucleus"/>
    <property type="evidence" value="ECO:0007669"/>
    <property type="project" value="InterPro"/>
</dbReference>
<keyword evidence="5" id="KW-1185">Reference proteome</keyword>
<dbReference type="GO" id="GO:0016239">
    <property type="term" value="P:positive regulation of macroautophagy"/>
    <property type="evidence" value="ECO:0007669"/>
    <property type="project" value="TreeGrafter"/>
</dbReference>
<comment type="caution">
    <text evidence="4">The sequence shown here is derived from an EMBL/GenBank/DDBJ whole genome shotgun (WGS) entry which is preliminary data.</text>
</comment>
<dbReference type="PANTHER" id="PTHR12474:SF0">
    <property type="entry name" value="SESTRIN HOMOLOG"/>
    <property type="match status" value="1"/>
</dbReference>
<name>A0AAE1TMR0_9EUCA</name>
<comment type="similarity">
    <text evidence="2">Belongs to the sestrin family.</text>
</comment>
<dbReference type="GO" id="GO:1904262">
    <property type="term" value="P:negative regulation of TORC1 signaling"/>
    <property type="evidence" value="ECO:0007669"/>
    <property type="project" value="TreeGrafter"/>
</dbReference>
<dbReference type="AlphaFoldDB" id="A0AAE1TMR0"/>
<dbReference type="PANTHER" id="PTHR12474">
    <property type="entry name" value="P53 REGULATED PA26 NUCLEAR PROTEIN SESTRIN"/>
    <property type="match status" value="1"/>
</dbReference>
<evidence type="ECO:0000256" key="1">
    <source>
        <dbReference type="ARBA" id="ARBA00004496"/>
    </source>
</evidence>
<dbReference type="GO" id="GO:0071233">
    <property type="term" value="P:cellular response to L-leucine"/>
    <property type="evidence" value="ECO:0007669"/>
    <property type="project" value="TreeGrafter"/>
</dbReference>
<evidence type="ECO:0000256" key="2">
    <source>
        <dbReference type="ARBA" id="ARBA00008350"/>
    </source>
</evidence>
<dbReference type="SUPFAM" id="SSF69118">
    <property type="entry name" value="AhpD-like"/>
    <property type="match status" value="1"/>
</dbReference>
<dbReference type="EMBL" id="JAWZYT010006040">
    <property type="protein sequence ID" value="KAK4288979.1"/>
    <property type="molecule type" value="Genomic_DNA"/>
</dbReference>
<dbReference type="Pfam" id="PF04636">
    <property type="entry name" value="PA26"/>
    <property type="match status" value="1"/>
</dbReference>
<dbReference type="GO" id="GO:0005737">
    <property type="term" value="C:cytoplasm"/>
    <property type="evidence" value="ECO:0007669"/>
    <property type="project" value="UniProtKB-SubCell"/>
</dbReference>
<accession>A0AAE1TMR0</accession>
<sequence>MLEDHPTYFECFSRLHHELLVGDGPLPLPLRRYIAIMAACRHESTYLVEEQKTAFLEVGGPREWLDGLQFAPKKLRELHYANIILAHRPWLFDQHHVQKLLKCGWSVSEATHAICLLAQFHALSSFVIGCGVEAVSGEGEVQQPLFVQPCPSGSPSSQELFEGGVDVLVERMKTLSVAHSDYSCVSEECTRVSFEKLKKQAATFSSLDVDCPANMPSRYSHLSPDSDFVYTDFSKRGEKSSVPTLKSQDCSWEEHGFSLVSELYCSVADILDDKFKTAYDLTYYTCGLKTHIDTFPFRRGVWNYLHCLYGIRHDDYDYSQINHLLDRNLKLFLKTVSCFPERLACPSSPPDPALATVMKGFLMSEKIHVMVLVLEARLQAELLHGLRAIGHCRM</sequence>
<dbReference type="GO" id="GO:0070728">
    <property type="term" value="F:L-leucine binding"/>
    <property type="evidence" value="ECO:0007669"/>
    <property type="project" value="TreeGrafter"/>
</dbReference>
<comment type="subcellular location">
    <subcellularLocation>
        <location evidence="1">Cytoplasm</location>
    </subcellularLocation>
</comment>
<dbReference type="GO" id="GO:1901031">
    <property type="term" value="P:regulation of response to reactive oxygen species"/>
    <property type="evidence" value="ECO:0007669"/>
    <property type="project" value="InterPro"/>
</dbReference>
<reference evidence="4" key="1">
    <citation type="submission" date="2023-11" db="EMBL/GenBank/DDBJ databases">
        <title>Genome assemblies of two species of porcelain crab, Petrolisthes cinctipes and Petrolisthes manimaculis (Anomura: Porcellanidae).</title>
        <authorList>
            <person name="Angst P."/>
        </authorList>
    </citation>
    <scope>NUCLEOTIDE SEQUENCE</scope>
    <source>
        <strain evidence="4">PB745_02</strain>
        <tissue evidence="4">Gill</tissue>
    </source>
</reference>
<protein>
    <submittedName>
        <fullName evidence="4">Uncharacterized protein</fullName>
    </submittedName>
</protein>